<organism evidence="11 12">
    <name type="scientific">Mariniflexile gromovii</name>
    <dbReference type="NCBI Taxonomy" id="362523"/>
    <lineage>
        <taxon>Bacteria</taxon>
        <taxon>Pseudomonadati</taxon>
        <taxon>Bacteroidota</taxon>
        <taxon>Flavobacteriia</taxon>
        <taxon>Flavobacteriales</taxon>
        <taxon>Flavobacteriaceae</taxon>
        <taxon>Mariniflexile</taxon>
    </lineage>
</organism>
<keyword evidence="5" id="KW-0234">DNA repair</keyword>
<dbReference type="PROSITE" id="PS50164">
    <property type="entry name" value="GIY_YIG"/>
    <property type="match status" value="1"/>
</dbReference>
<dbReference type="SMART" id="SM00465">
    <property type="entry name" value="GIYc"/>
    <property type="match status" value="1"/>
</dbReference>
<evidence type="ECO:0000256" key="7">
    <source>
        <dbReference type="ARBA" id="ARBA00040756"/>
    </source>
</evidence>
<dbReference type="Proteomes" id="UP000670776">
    <property type="component" value="Unassembled WGS sequence"/>
</dbReference>
<keyword evidence="3" id="KW-0378">Hydrolase</keyword>
<keyword evidence="12" id="KW-1185">Reference proteome</keyword>
<gene>
    <name evidence="11" type="ORF">J8H85_04975</name>
</gene>
<proteinExistence type="predicted"/>
<dbReference type="Pfam" id="PF01541">
    <property type="entry name" value="GIY-YIG"/>
    <property type="match status" value="1"/>
</dbReference>
<evidence type="ECO:0000256" key="2">
    <source>
        <dbReference type="ARBA" id="ARBA00022769"/>
    </source>
</evidence>
<evidence type="ECO:0000256" key="1">
    <source>
        <dbReference type="ARBA" id="ARBA00022763"/>
    </source>
</evidence>
<dbReference type="InterPro" id="IPR050066">
    <property type="entry name" value="UvrABC_protein_C"/>
</dbReference>
<evidence type="ECO:0000256" key="5">
    <source>
        <dbReference type="ARBA" id="ARBA00023204"/>
    </source>
</evidence>
<evidence type="ECO:0000256" key="8">
    <source>
        <dbReference type="ARBA" id="ARBA00042138"/>
    </source>
</evidence>
<protein>
    <recommendedName>
        <fullName evidence="7">Excinuclease cho</fullName>
    </recommendedName>
    <alternativeName>
        <fullName evidence="9">Endonuclease cho</fullName>
    </alternativeName>
    <alternativeName>
        <fullName evidence="8">UvrC homolog protein</fullName>
    </alternativeName>
</protein>
<comment type="caution">
    <text evidence="11">The sequence shown here is derived from an EMBL/GenBank/DDBJ whole genome shotgun (WGS) entry which is preliminary data.</text>
</comment>
<reference evidence="11 12" key="1">
    <citation type="submission" date="2021-04" db="EMBL/GenBank/DDBJ databases">
        <title>Mariniflexile gromovii gen. nov., sp. nov., a gliding bacterium isolated from the sea urchin Strongylocentrotus intermedius.</title>
        <authorList>
            <person name="Ko S."/>
            <person name="Le V."/>
            <person name="Ahn C.-Y."/>
            <person name="Oh H.-M."/>
        </authorList>
    </citation>
    <scope>NUCLEOTIDE SEQUENCE [LARGE SCALE GENOMIC DNA]</scope>
    <source>
        <strain evidence="11 12">KCTC 12570</strain>
    </source>
</reference>
<evidence type="ECO:0000259" key="10">
    <source>
        <dbReference type="PROSITE" id="PS50164"/>
    </source>
</evidence>
<keyword evidence="1" id="KW-0227">DNA damage</keyword>
<accession>A0ABS4BRI3</accession>
<feature type="domain" description="GIY-YIG" evidence="10">
    <location>
        <begin position="175"/>
        <end position="251"/>
    </location>
</feature>
<keyword evidence="6" id="KW-0742">SOS response</keyword>
<dbReference type="Gene3D" id="3.40.1440.10">
    <property type="entry name" value="GIY-YIG endonuclease"/>
    <property type="match status" value="1"/>
</dbReference>
<dbReference type="PANTHER" id="PTHR30562:SF10">
    <property type="entry name" value="EXCINUCLEASE CHO"/>
    <property type="match status" value="1"/>
</dbReference>
<keyword evidence="4" id="KW-0267">Excision nuclease</keyword>
<name>A0ABS4BRI3_9FLAO</name>
<evidence type="ECO:0000313" key="11">
    <source>
        <dbReference type="EMBL" id="MBP0903174.1"/>
    </source>
</evidence>
<dbReference type="EMBL" id="JAGJCB010000003">
    <property type="protein sequence ID" value="MBP0903174.1"/>
    <property type="molecule type" value="Genomic_DNA"/>
</dbReference>
<dbReference type="RefSeq" id="WP_209653249.1">
    <property type="nucleotide sequence ID" value="NZ_JAGJCB010000003.1"/>
</dbReference>
<dbReference type="InterPro" id="IPR000305">
    <property type="entry name" value="GIY-YIG_endonuc"/>
</dbReference>
<dbReference type="PANTHER" id="PTHR30562">
    <property type="entry name" value="UVRC/OXIDOREDUCTASE"/>
    <property type="match status" value="1"/>
</dbReference>
<dbReference type="InterPro" id="IPR047296">
    <property type="entry name" value="GIY-YIG_UvrC_Cho"/>
</dbReference>
<evidence type="ECO:0000256" key="3">
    <source>
        <dbReference type="ARBA" id="ARBA00022801"/>
    </source>
</evidence>
<sequence length="438" mass="50955">MMKFIYIQTIKINSKTKIPFRIFIGHGMDLDDITEFSFRSEAVIPKAKFLEHELDRRELLNYPLFFDIADELLDIFINKQLVFSHAEQFNLLKSQFIVIGYNFDIKPIILCNNLDVASIETIYSTSLPHNIDSRAYGIKYINCMQNYYSQKLIKSKEDKASHNNLLIPNLSKFKMQPGIYYFLNERNEVIYVGKAKNIRKRLQNHFSNGKRFNNIDYSQIHDIVVEYSGTDLIAQLMESARIKKLKPIYNTQQLLDASPFIIVRGETAKGIYSVKITRKDFKDNVSEKYFNRISVKESLNNFCLSYNLCRKLCSLETVLGPCSKVTKHNLPCVCAGTESIDGYNRRFNLAFDEWKNRKSRKIFKLKGRNGNEDAFIYTINGIYQGYGFIDKCETINNENDILGFLNPQSNNYDTTRIINGLHKKYAEECIILLDSEIN</sequence>
<dbReference type="InterPro" id="IPR035901">
    <property type="entry name" value="GIY-YIG_endonuc_sf"/>
</dbReference>
<dbReference type="CDD" id="cd10434">
    <property type="entry name" value="GIY-YIG_UvrC_Cho"/>
    <property type="match status" value="1"/>
</dbReference>
<evidence type="ECO:0000313" key="12">
    <source>
        <dbReference type="Proteomes" id="UP000670776"/>
    </source>
</evidence>
<keyword evidence="2" id="KW-0228">DNA excision</keyword>
<dbReference type="SUPFAM" id="SSF82771">
    <property type="entry name" value="GIY-YIG endonuclease"/>
    <property type="match status" value="1"/>
</dbReference>
<evidence type="ECO:0000256" key="4">
    <source>
        <dbReference type="ARBA" id="ARBA00022881"/>
    </source>
</evidence>
<evidence type="ECO:0000256" key="9">
    <source>
        <dbReference type="ARBA" id="ARBA00042732"/>
    </source>
</evidence>
<evidence type="ECO:0000256" key="6">
    <source>
        <dbReference type="ARBA" id="ARBA00023236"/>
    </source>
</evidence>